<accession>A0A4Y8MG42</accession>
<evidence type="ECO:0000313" key="3">
    <source>
        <dbReference type="EMBL" id="TFE36408.1"/>
    </source>
</evidence>
<dbReference type="GO" id="GO:0009103">
    <property type="term" value="P:lipopolysaccharide biosynthetic process"/>
    <property type="evidence" value="ECO:0007669"/>
    <property type="project" value="TreeGrafter"/>
</dbReference>
<dbReference type="PANTHER" id="PTHR46401:SF2">
    <property type="entry name" value="GLYCOSYLTRANSFERASE WBBK-RELATED"/>
    <property type="match status" value="1"/>
</dbReference>
<name>A0A4Y8MG42_9BURK</name>
<dbReference type="Pfam" id="PF00534">
    <property type="entry name" value="Glycos_transf_1"/>
    <property type="match status" value="1"/>
</dbReference>
<dbReference type="RefSeq" id="WP_134466517.1">
    <property type="nucleotide sequence ID" value="NZ_SNVI01000008.1"/>
</dbReference>
<dbReference type="CDD" id="cd03801">
    <property type="entry name" value="GT4_PimA-like"/>
    <property type="match status" value="1"/>
</dbReference>
<dbReference type="InterPro" id="IPR001296">
    <property type="entry name" value="Glyco_trans_1"/>
</dbReference>
<dbReference type="EMBL" id="SNVI01000008">
    <property type="protein sequence ID" value="TFE36408.1"/>
    <property type="molecule type" value="Genomic_DNA"/>
</dbReference>
<evidence type="ECO:0000313" key="4">
    <source>
        <dbReference type="Proteomes" id="UP000297385"/>
    </source>
</evidence>
<dbReference type="Gene3D" id="3.40.50.11090">
    <property type="match status" value="1"/>
</dbReference>
<dbReference type="Gene3D" id="3.40.50.2000">
    <property type="entry name" value="Glycogen Phosphorylase B"/>
    <property type="match status" value="1"/>
</dbReference>
<dbReference type="GO" id="GO:0016757">
    <property type="term" value="F:glycosyltransferase activity"/>
    <property type="evidence" value="ECO:0007669"/>
    <property type="project" value="InterPro"/>
</dbReference>
<dbReference type="SUPFAM" id="SSF53756">
    <property type="entry name" value="UDP-Glycosyltransferase/glycogen phosphorylase"/>
    <property type="match status" value="1"/>
</dbReference>
<dbReference type="PANTHER" id="PTHR46401">
    <property type="entry name" value="GLYCOSYLTRANSFERASE WBBK-RELATED"/>
    <property type="match status" value="1"/>
</dbReference>
<comment type="caution">
    <text evidence="3">The sequence shown here is derived from an EMBL/GenBank/DDBJ whole genome shotgun (WGS) entry which is preliminary data.</text>
</comment>
<organism evidence="3 4">
    <name type="scientific">Paraburkholderia dipogonis</name>
    <dbReference type="NCBI Taxonomy" id="1211383"/>
    <lineage>
        <taxon>Bacteria</taxon>
        <taxon>Pseudomonadati</taxon>
        <taxon>Pseudomonadota</taxon>
        <taxon>Betaproteobacteria</taxon>
        <taxon>Burkholderiales</taxon>
        <taxon>Burkholderiaceae</taxon>
        <taxon>Paraburkholderia</taxon>
    </lineage>
</organism>
<keyword evidence="1 3" id="KW-0808">Transferase</keyword>
<protein>
    <submittedName>
        <fullName evidence="3">Glycosyltransferase</fullName>
    </submittedName>
</protein>
<proteinExistence type="predicted"/>
<gene>
    <name evidence="3" type="ORF">E2553_42345</name>
</gene>
<evidence type="ECO:0000259" key="2">
    <source>
        <dbReference type="Pfam" id="PF00534"/>
    </source>
</evidence>
<reference evidence="3 4" key="1">
    <citation type="submission" date="2019-03" db="EMBL/GenBank/DDBJ databases">
        <title>Complete Genome Sequence of Paraburkholderia dipogonis ICMP 19430T, a Nitrogen-fixing Symbiont of the South African Invasive Legume Dipogon lignosus in New Zealand.</title>
        <authorList>
            <person name="De Meyer S.E."/>
        </authorList>
    </citation>
    <scope>NUCLEOTIDE SEQUENCE [LARGE SCALE GENOMIC DNA]</scope>
    <source>
        <strain evidence="3 4">ICMP 19430</strain>
    </source>
</reference>
<sequence>MKITFVLTGSGHKPVGGFKVVYEYANRLSEMGEQVTVVHPAWVRKDEPFFDRLKRSIRYVQRAADKSYLPGKWFPVDSAVHLIWAPNLSARFIPDSDIVIATGAPTAEWVNSYGPEKGKKFYLLQHYETWDSIGRVRLDATYSMPLEKIAISRWLCDIAKEKGSEAIYIPNGLEQQKFFVEKSLDSRDSQQGIMLYHPLPEKGTDIGIRACEIVKERHPDFKLQMFGVYGRPTNLPGWITYEKSPSVSLLRAMYNASSFVVAPSTTEGWGLVPCEGMQCGCVLVATNAGGHREFAVHNDTALLSPVQDATALARNIEEVMKNDELRKRLSSSGLRHVKKFSWEKSAGELHSVFLEAYKNV</sequence>
<dbReference type="AlphaFoldDB" id="A0A4Y8MG42"/>
<dbReference type="Proteomes" id="UP000297385">
    <property type="component" value="Unassembled WGS sequence"/>
</dbReference>
<feature type="domain" description="Glycosyl transferase family 1" evidence="2">
    <location>
        <begin position="199"/>
        <end position="333"/>
    </location>
</feature>
<evidence type="ECO:0000256" key="1">
    <source>
        <dbReference type="ARBA" id="ARBA00022679"/>
    </source>
</evidence>